<accession>A0A285MDY5</accession>
<evidence type="ECO:0000313" key="1">
    <source>
        <dbReference type="EMBL" id="SNY94677.1"/>
    </source>
</evidence>
<dbReference type="Proteomes" id="UP000219048">
    <property type="component" value="Unassembled WGS sequence"/>
</dbReference>
<reference evidence="2" key="1">
    <citation type="submission" date="2017-09" db="EMBL/GenBank/DDBJ databases">
        <authorList>
            <person name="Varghese N."/>
            <person name="Submissions S."/>
        </authorList>
    </citation>
    <scope>NUCLEOTIDE SEQUENCE [LARGE SCALE GENOMIC DNA]</scope>
    <source>
        <strain evidence="2">DSM 25885</strain>
    </source>
</reference>
<keyword evidence="2" id="KW-1185">Reference proteome</keyword>
<dbReference type="EMBL" id="OBEH01000001">
    <property type="protein sequence ID" value="SNY94677.1"/>
    <property type="molecule type" value="Genomic_DNA"/>
</dbReference>
<gene>
    <name evidence="1" type="ORF">SAMN06265377_0337</name>
</gene>
<protein>
    <submittedName>
        <fullName evidence="1">Uncharacterized protein</fullName>
    </submittedName>
</protein>
<proteinExistence type="predicted"/>
<organism evidence="1 2">
    <name type="scientific">Flagellimonas pacifica</name>
    <dbReference type="NCBI Taxonomy" id="1247520"/>
    <lineage>
        <taxon>Bacteria</taxon>
        <taxon>Pseudomonadati</taxon>
        <taxon>Bacteroidota</taxon>
        <taxon>Flavobacteriia</taxon>
        <taxon>Flavobacteriales</taxon>
        <taxon>Flavobacteriaceae</taxon>
        <taxon>Flagellimonas</taxon>
    </lineage>
</organism>
<name>A0A285MDY5_9FLAO</name>
<dbReference type="OrthoDB" id="980645at2"/>
<evidence type="ECO:0000313" key="2">
    <source>
        <dbReference type="Proteomes" id="UP000219048"/>
    </source>
</evidence>
<dbReference type="AlphaFoldDB" id="A0A285MDY5"/>
<sequence>MVRPIAPVIEYVINEDYIAEFLCINKDKIELQCNGKCYLMQRLSEQNEEKGKNLPKITLEEYPIGFIEITSCSSGSRTDHSLQHIFGYYNHYNYLFFTSSFHPPSIFS</sequence>